<accession>A0A8X6GS88</accession>
<proteinExistence type="predicted"/>
<evidence type="ECO:0000256" key="1">
    <source>
        <dbReference type="SAM" id="MobiDB-lite"/>
    </source>
</evidence>
<feature type="region of interest" description="Disordered" evidence="1">
    <location>
        <begin position="14"/>
        <end position="41"/>
    </location>
</feature>
<protein>
    <submittedName>
        <fullName evidence="2">Uncharacterized protein</fullName>
    </submittedName>
</protein>
<dbReference type="EMBL" id="BMAO01026221">
    <property type="protein sequence ID" value="GFR07865.1"/>
    <property type="molecule type" value="Genomic_DNA"/>
</dbReference>
<reference evidence="2" key="1">
    <citation type="submission" date="2020-07" db="EMBL/GenBank/DDBJ databases">
        <title>Multicomponent nature underlies the extraordinary mechanical properties of spider dragline silk.</title>
        <authorList>
            <person name="Kono N."/>
            <person name="Nakamura H."/>
            <person name="Mori M."/>
            <person name="Yoshida Y."/>
            <person name="Ohtoshi R."/>
            <person name="Malay A.D."/>
            <person name="Moran D.A.P."/>
            <person name="Tomita M."/>
            <person name="Numata K."/>
            <person name="Arakawa K."/>
        </authorList>
    </citation>
    <scope>NUCLEOTIDE SEQUENCE</scope>
</reference>
<feature type="region of interest" description="Disordered" evidence="1">
    <location>
        <begin position="80"/>
        <end position="100"/>
    </location>
</feature>
<gene>
    <name evidence="2" type="ORF">TNCT_598861</name>
</gene>
<name>A0A8X6GS88_TRICU</name>
<sequence length="139" mass="15399">MVSPVPELWGFEILDPPPPEITPPRKMVPGPRNSAGGPKNDVDLDLSRRFWKFSFFLKNEISPKFFPKKLHQIVSPPLPVGKPHAAAGPGRRTSQRGLAPSLPIIGGGVCSSEARFRGLTGHQRSDIFDRSHKRHKHTV</sequence>
<keyword evidence="3" id="KW-1185">Reference proteome</keyword>
<evidence type="ECO:0000313" key="2">
    <source>
        <dbReference type="EMBL" id="GFR07865.1"/>
    </source>
</evidence>
<comment type="caution">
    <text evidence="2">The sequence shown here is derived from an EMBL/GenBank/DDBJ whole genome shotgun (WGS) entry which is preliminary data.</text>
</comment>
<dbReference type="Proteomes" id="UP000887116">
    <property type="component" value="Unassembled WGS sequence"/>
</dbReference>
<evidence type="ECO:0000313" key="3">
    <source>
        <dbReference type="Proteomes" id="UP000887116"/>
    </source>
</evidence>
<organism evidence="2 3">
    <name type="scientific">Trichonephila clavata</name>
    <name type="common">Joro spider</name>
    <name type="synonym">Nephila clavata</name>
    <dbReference type="NCBI Taxonomy" id="2740835"/>
    <lineage>
        <taxon>Eukaryota</taxon>
        <taxon>Metazoa</taxon>
        <taxon>Ecdysozoa</taxon>
        <taxon>Arthropoda</taxon>
        <taxon>Chelicerata</taxon>
        <taxon>Arachnida</taxon>
        <taxon>Araneae</taxon>
        <taxon>Araneomorphae</taxon>
        <taxon>Entelegynae</taxon>
        <taxon>Araneoidea</taxon>
        <taxon>Nephilidae</taxon>
        <taxon>Trichonephila</taxon>
    </lineage>
</organism>
<dbReference type="AlphaFoldDB" id="A0A8X6GS88"/>